<dbReference type="AlphaFoldDB" id="F0W120"/>
<dbReference type="PROSITE" id="PS51800">
    <property type="entry name" value="ZF_CHHC_U11_48K"/>
    <property type="match status" value="1"/>
</dbReference>
<dbReference type="GO" id="GO:0106050">
    <property type="term" value="F:tRNA 2'-O-methyltransferase activity"/>
    <property type="evidence" value="ECO:0007669"/>
    <property type="project" value="UniProtKB-UniRule"/>
</dbReference>
<feature type="region of interest" description="Disordered" evidence="13">
    <location>
        <begin position="1"/>
        <end position="21"/>
    </location>
</feature>
<comment type="catalytic activity">
    <reaction evidence="10 12">
        <text>cytidine(4) in tRNA(Gly)(GCC) + S-adenosyl-L-methionine = 2'-O-methylcytidine(4) in tRNA(Gly)(GCC) + S-adenosyl-L-homocysteine + H(+)</text>
        <dbReference type="Rhea" id="RHEA:43192"/>
        <dbReference type="Rhea" id="RHEA-COMP:10399"/>
        <dbReference type="Rhea" id="RHEA-COMP:10400"/>
        <dbReference type="ChEBI" id="CHEBI:15378"/>
        <dbReference type="ChEBI" id="CHEBI:57856"/>
        <dbReference type="ChEBI" id="CHEBI:59789"/>
        <dbReference type="ChEBI" id="CHEBI:74495"/>
        <dbReference type="ChEBI" id="CHEBI:82748"/>
        <dbReference type="EC" id="2.1.1.225"/>
    </reaction>
</comment>
<comment type="similarity">
    <text evidence="1 12">Belongs to the methyltransferase TRM13 family.</text>
</comment>
<dbReference type="Pfam" id="PF02291">
    <property type="entry name" value="TFIID-31kDa"/>
    <property type="match status" value="1"/>
</dbReference>
<dbReference type="CDD" id="cd07979">
    <property type="entry name" value="HFD_TAF9"/>
    <property type="match status" value="1"/>
</dbReference>
<comment type="catalytic activity">
    <reaction evidence="9 12">
        <text>cytidine(4) in tRNA(Pro) + S-adenosyl-L-methionine = 2'-O-methylcytidine(4) in tRNA(Pro) + S-adenosyl-L-homocysteine + H(+)</text>
        <dbReference type="Rhea" id="RHEA:32767"/>
        <dbReference type="Rhea" id="RHEA-COMP:10397"/>
        <dbReference type="Rhea" id="RHEA-COMP:10398"/>
        <dbReference type="ChEBI" id="CHEBI:15378"/>
        <dbReference type="ChEBI" id="CHEBI:57856"/>
        <dbReference type="ChEBI" id="CHEBI:59789"/>
        <dbReference type="ChEBI" id="CHEBI:74495"/>
        <dbReference type="ChEBI" id="CHEBI:82748"/>
        <dbReference type="EC" id="2.1.1.225"/>
    </reaction>
</comment>
<evidence type="ECO:0000256" key="5">
    <source>
        <dbReference type="ARBA" id="ARBA00022694"/>
    </source>
</evidence>
<dbReference type="GO" id="GO:0046982">
    <property type="term" value="F:protein heterodimerization activity"/>
    <property type="evidence" value="ECO:0007669"/>
    <property type="project" value="InterPro"/>
</dbReference>
<evidence type="ECO:0000256" key="3">
    <source>
        <dbReference type="ARBA" id="ARBA00022679"/>
    </source>
</evidence>
<dbReference type="Pfam" id="PF05206">
    <property type="entry name" value="TRM13"/>
    <property type="match status" value="1"/>
</dbReference>
<dbReference type="SUPFAM" id="SSF47113">
    <property type="entry name" value="Histone-fold"/>
    <property type="match status" value="1"/>
</dbReference>
<comment type="catalytic activity">
    <reaction evidence="11 12">
        <text>adenosine(4) in tRNA(His) + S-adenosyl-L-methionine = 2'-O-methyladenosine(4) in tRNA(His) + S-adenosyl-L-homocysteine + H(+)</text>
        <dbReference type="Rhea" id="RHEA:43196"/>
        <dbReference type="Rhea" id="RHEA-COMP:10401"/>
        <dbReference type="Rhea" id="RHEA-COMP:10402"/>
        <dbReference type="ChEBI" id="CHEBI:15378"/>
        <dbReference type="ChEBI" id="CHEBI:57856"/>
        <dbReference type="ChEBI" id="CHEBI:59789"/>
        <dbReference type="ChEBI" id="CHEBI:74411"/>
        <dbReference type="ChEBI" id="CHEBI:74477"/>
        <dbReference type="EC" id="2.1.1.225"/>
    </reaction>
</comment>
<reference evidence="15" key="2">
    <citation type="submission" date="2011-02" db="EMBL/GenBank/DDBJ databases">
        <authorList>
            <person name="MacLean D."/>
        </authorList>
    </citation>
    <scope>NUCLEOTIDE SEQUENCE</scope>
</reference>
<gene>
    <name evidence="15" type="primary">AlNc14C5G799</name>
    <name evidence="15" type="ORF">ALNC14_008870</name>
</gene>
<feature type="domain" description="CHHC U11-48K-type" evidence="14">
    <location>
        <begin position="78"/>
        <end position="105"/>
    </location>
</feature>
<dbReference type="InterPro" id="IPR007871">
    <property type="entry name" value="Methyltransferase_TRM13"/>
</dbReference>
<keyword evidence="5 12" id="KW-0819">tRNA processing</keyword>
<dbReference type="Pfam" id="PF11722">
    <property type="entry name" value="zf-TRM13_CCCH"/>
    <property type="match status" value="1"/>
</dbReference>
<keyword evidence="6 12" id="KW-0479">Metal-binding</keyword>
<protein>
    <recommendedName>
        <fullName evidence="12">tRNA:m(4)X modification enzyme TRM13</fullName>
        <ecNumber evidence="12">2.1.1.225</ecNumber>
    </recommendedName>
</protein>
<evidence type="ECO:0000256" key="12">
    <source>
        <dbReference type="RuleBase" id="RU367103"/>
    </source>
</evidence>
<evidence type="ECO:0000256" key="2">
    <source>
        <dbReference type="ARBA" id="ARBA00022603"/>
    </source>
</evidence>
<dbReference type="GO" id="GO:0030488">
    <property type="term" value="P:tRNA methylation"/>
    <property type="evidence" value="ECO:0007669"/>
    <property type="project" value="InterPro"/>
</dbReference>
<dbReference type="Gene3D" id="1.10.20.10">
    <property type="entry name" value="Histone, subunit A"/>
    <property type="match status" value="1"/>
</dbReference>
<dbReference type="HOGENOM" id="CLU_027610_1_0_1"/>
<organism evidence="15">
    <name type="scientific">Albugo laibachii Nc14</name>
    <dbReference type="NCBI Taxonomy" id="890382"/>
    <lineage>
        <taxon>Eukaryota</taxon>
        <taxon>Sar</taxon>
        <taxon>Stramenopiles</taxon>
        <taxon>Oomycota</taxon>
        <taxon>Peronosporomycetes</taxon>
        <taxon>Albuginales</taxon>
        <taxon>Albuginaceae</taxon>
        <taxon>Albugo</taxon>
    </lineage>
</organism>
<dbReference type="InterPro" id="IPR021721">
    <property type="entry name" value="Znf_CCCH-type_TRM13"/>
</dbReference>
<evidence type="ECO:0000259" key="14">
    <source>
        <dbReference type="PROSITE" id="PS51800"/>
    </source>
</evidence>
<dbReference type="InterPro" id="IPR022776">
    <property type="entry name" value="TRM13/UPF0224_CHHC_Znf_dom"/>
</dbReference>
<dbReference type="PANTHER" id="PTHR12998:SF0">
    <property type="entry name" value="TRNA:M(4)X MODIFICATION ENZYME TRM13 HOMOLOG"/>
    <property type="match status" value="1"/>
</dbReference>
<keyword evidence="7 12" id="KW-0863">Zinc-finger</keyword>
<keyword evidence="3 12" id="KW-0808">Transferase</keyword>
<dbReference type="InterPro" id="IPR039044">
    <property type="entry name" value="Trm13"/>
</dbReference>
<evidence type="ECO:0000256" key="11">
    <source>
        <dbReference type="ARBA" id="ARBA00049393"/>
    </source>
</evidence>
<feature type="compositionally biased region" description="Basic and acidic residues" evidence="13">
    <location>
        <begin position="8"/>
        <end position="20"/>
    </location>
</feature>
<dbReference type="InterPro" id="IPR009072">
    <property type="entry name" value="Histone-fold"/>
</dbReference>
<keyword evidence="8 12" id="KW-0862">Zinc</keyword>
<evidence type="ECO:0000256" key="9">
    <source>
        <dbReference type="ARBA" id="ARBA00048165"/>
    </source>
</evidence>
<dbReference type="EC" id="2.1.1.225" evidence="12"/>
<dbReference type="EMBL" id="FR824050">
    <property type="protein sequence ID" value="CCA14744.1"/>
    <property type="molecule type" value="Genomic_DNA"/>
</dbReference>
<dbReference type="PANTHER" id="PTHR12998">
    <property type="entry name" value="TRNA:M(4)X MODIFICATION ENZYME TRM13 HOMOLOG"/>
    <property type="match status" value="1"/>
</dbReference>
<sequence length="656" mass="73795">MTNAKAQNCDHKAQRNERKTNAINNENWNGCMFKIKGKNRFCNIPRISGSTFCGNHIPNELTSSANESLKKRNGNRHRVPCPLDPSHTVYAFDVGKHIKICTKFKEQKTCANLLGYKENINSGYNSQTYPWEHTFDGRSQTACTPQLLDRLLSIDHGALLSRIEAAFNEYVEDIPMQHFEQSHCSTLLHQKIQQGAHQNSLRHIQQQGSILGNIESTMSLTSSHVFMELGAGRGMLSYATAQAFSANEFILIDRAASRGKADHRIVTTVDDPVKNTKPDQFNIRRAIRVKIDIRHLNIAAIPQVNGKPLVFISKHLCGVATDLSLRAISHLISDSSAKTCVDGVAIALCCHHMCSWDDYINPSLILQMGFQADDYWFLKKMTSWATCKLATDKSSVQEKLGLSPMQRARIGISCKRLLDTGRVLFLRSLGLQAKLVYYCRNDDRQSLESIDLCVYIMQMQNEGAAIKLENIRGLHEEYESNTDDNEASDKVPLDAKVLHYILESMGAPQYETRVTHQLLEFIHRYLSEILLDAHAYAVYAGKETIAAQDIRVAIASRLNKQYAQIPSHELTMELADKRNSIPLPSIPNEYGVHLPPPQFQLLHHDMSRWDETRRGSSHSNSTTHTEASATIASFSAVEGSRNVKKCSSSIKFNIKK</sequence>
<dbReference type="GO" id="GO:0006352">
    <property type="term" value="P:DNA-templated transcription initiation"/>
    <property type="evidence" value="ECO:0007669"/>
    <property type="project" value="InterPro"/>
</dbReference>
<accession>F0W120</accession>
<dbReference type="GO" id="GO:0008270">
    <property type="term" value="F:zinc ion binding"/>
    <property type="evidence" value="ECO:0007669"/>
    <property type="project" value="UniProtKB-KW"/>
</dbReference>
<evidence type="ECO:0000313" key="15">
    <source>
        <dbReference type="EMBL" id="CCA14744.1"/>
    </source>
</evidence>
<evidence type="ECO:0000256" key="6">
    <source>
        <dbReference type="ARBA" id="ARBA00022723"/>
    </source>
</evidence>
<evidence type="ECO:0000256" key="1">
    <source>
        <dbReference type="ARBA" id="ARBA00005265"/>
    </source>
</evidence>
<comment type="function">
    <text evidence="12">tRNA methylase which 2'-O-methylates cytidine(4) in tRNA(Pro) and tRNA(Gly)(GCC), and adenosine(4) in tRNA(His).</text>
</comment>
<evidence type="ECO:0000256" key="10">
    <source>
        <dbReference type="ARBA" id="ARBA00048635"/>
    </source>
</evidence>
<proteinExistence type="inferred from homology"/>
<evidence type="ECO:0000256" key="13">
    <source>
        <dbReference type="SAM" id="MobiDB-lite"/>
    </source>
</evidence>
<evidence type="ECO:0000256" key="8">
    <source>
        <dbReference type="ARBA" id="ARBA00022833"/>
    </source>
</evidence>
<evidence type="ECO:0000256" key="4">
    <source>
        <dbReference type="ARBA" id="ARBA00022691"/>
    </source>
</evidence>
<evidence type="ECO:0000256" key="7">
    <source>
        <dbReference type="ARBA" id="ARBA00022771"/>
    </source>
</evidence>
<name>F0W120_9STRA</name>
<dbReference type="InterPro" id="IPR003162">
    <property type="entry name" value="TFIID-31"/>
</dbReference>
<reference evidence="15" key="1">
    <citation type="journal article" date="2011" name="PLoS Biol.">
        <title>Gene gain and loss during evolution of obligate parasitism in the white rust pathogen of Arabidopsis thaliana.</title>
        <authorList>
            <person name="Kemen E."/>
            <person name="Gardiner A."/>
            <person name="Schultz-Larsen T."/>
            <person name="Kemen A.C."/>
            <person name="Balmuth A.L."/>
            <person name="Robert-Seilaniantz A."/>
            <person name="Bailey K."/>
            <person name="Holub E."/>
            <person name="Studholme D.J."/>
            <person name="Maclean D."/>
            <person name="Jones J.D."/>
        </authorList>
    </citation>
    <scope>NUCLEOTIDE SEQUENCE</scope>
</reference>
<dbReference type="Pfam" id="PF05253">
    <property type="entry name" value="zf-U11-48K"/>
    <property type="match status" value="1"/>
</dbReference>
<keyword evidence="2 12" id="KW-0489">Methyltransferase</keyword>
<keyword evidence="4 12" id="KW-0949">S-adenosyl-L-methionine</keyword>